<evidence type="ECO:0000256" key="3">
    <source>
        <dbReference type="ARBA" id="ARBA00023163"/>
    </source>
</evidence>
<dbReference type="InterPro" id="IPR018490">
    <property type="entry name" value="cNMP-bd_dom_sf"/>
</dbReference>
<evidence type="ECO:0000256" key="2">
    <source>
        <dbReference type="ARBA" id="ARBA00023125"/>
    </source>
</evidence>
<dbReference type="Gene3D" id="2.60.120.10">
    <property type="entry name" value="Jelly Rolls"/>
    <property type="match status" value="1"/>
</dbReference>
<dbReference type="InterPro" id="IPR000595">
    <property type="entry name" value="cNMP-bd_dom"/>
</dbReference>
<dbReference type="Pfam" id="PF13545">
    <property type="entry name" value="HTH_Crp_2"/>
    <property type="match status" value="1"/>
</dbReference>
<dbReference type="InterPro" id="IPR014710">
    <property type="entry name" value="RmlC-like_jellyroll"/>
</dbReference>
<feature type="domain" description="Cyclic nucleotide-binding" evidence="4">
    <location>
        <begin position="20"/>
        <end position="141"/>
    </location>
</feature>
<evidence type="ECO:0000313" key="6">
    <source>
        <dbReference type="EMBL" id="ABG83409.1"/>
    </source>
</evidence>
<dbReference type="STRING" id="195103.CPF_0778"/>
<dbReference type="PANTHER" id="PTHR24567:SF28">
    <property type="entry name" value="LISTERIOLYSIN REGULATORY PROTEIN"/>
    <property type="match status" value="1"/>
</dbReference>
<keyword evidence="7" id="KW-1185">Reference proteome</keyword>
<dbReference type="KEGG" id="cpf:CPF_0778"/>
<gene>
    <name evidence="6" type="ordered locus">CPF_0778</name>
</gene>
<proteinExistence type="predicted"/>
<keyword evidence="3" id="KW-0804">Transcription</keyword>
<reference evidence="6 7" key="1">
    <citation type="journal article" date="2006" name="Genome Res.">
        <title>Skewed genomic variability in strains of the toxigenic bacterial pathogen, Clostridium perfringens.</title>
        <authorList>
            <person name="Myers G.S."/>
            <person name="Rasko D.A."/>
            <person name="Cheung J.K."/>
            <person name="Ravel J."/>
            <person name="Seshadri R."/>
            <person name="Deboy R.T."/>
            <person name="Ren Q."/>
            <person name="Varga J."/>
            <person name="Awad M.M."/>
            <person name="Brinkac L.M."/>
            <person name="Daugherty S.C."/>
            <person name="Haft D.H."/>
            <person name="Dodson R.J."/>
            <person name="Madupu R."/>
            <person name="Nelson W.C."/>
            <person name="Rosovitz M.J."/>
            <person name="Sullivan S.A."/>
            <person name="Khouri H."/>
            <person name="Dimitrov G.I."/>
            <person name="Watkins K.L."/>
            <person name="Mulligan S."/>
            <person name="Benton J."/>
            <person name="Radune D."/>
            <person name="Fisher D.J."/>
            <person name="Atkins H.S."/>
            <person name="Hiscox T."/>
            <person name="Jost B.H."/>
            <person name="Billington S.J."/>
            <person name="Songer J.G."/>
            <person name="McClane B.A."/>
            <person name="Titball R.W."/>
            <person name="Rood J.I."/>
            <person name="Melville S.B."/>
            <person name="Paulsen I.T."/>
        </authorList>
    </citation>
    <scope>NUCLEOTIDE SEQUENCE [LARGE SCALE GENOMIC DNA]</scope>
    <source>
        <strain evidence="7">ATCC 13124 / DSM 756 / JCM 1290 / NCIMB 6125 / NCTC 8237 / S 107 / Type A</strain>
    </source>
</reference>
<dbReference type="InterPro" id="IPR050397">
    <property type="entry name" value="Env_Response_Regulators"/>
</dbReference>
<dbReference type="CDD" id="cd00038">
    <property type="entry name" value="CAP_ED"/>
    <property type="match status" value="1"/>
</dbReference>
<dbReference type="InterPro" id="IPR036390">
    <property type="entry name" value="WH_DNA-bd_sf"/>
</dbReference>
<dbReference type="RefSeq" id="WP_003468866.1">
    <property type="nucleotide sequence ID" value="NC_008261.1"/>
</dbReference>
<dbReference type="EMBL" id="CP000246">
    <property type="protein sequence ID" value="ABG83409.1"/>
    <property type="molecule type" value="Genomic_DNA"/>
</dbReference>
<dbReference type="SUPFAM" id="SSF46785">
    <property type="entry name" value="Winged helix' DNA-binding domain"/>
    <property type="match status" value="1"/>
</dbReference>
<sequence>MEKTCTCGSCKEPCAKNISIFSTLSTEELLKIVNMTEHKSFEENDVLCREGEKSDKLFLIREGRVKICKITKEGKEQIVYVLSKGDFFGENNLFTSNNISNFSAYAITDAKLCILKKENLEKILIKNPEISLKIIQEMADRINSAENLAQTLATRDVEARLATVLIEFMDKYGEKNKEGIYISLPLNREQIANYCGITRETVSRRLSKFDKLGIIKLQGNKGLIVKDKEALFSLAE</sequence>
<organism evidence="6 7">
    <name type="scientific">Clostridium perfringens (strain ATCC 13124 / DSM 756 / JCM 1290 / NCIMB 6125 / NCTC 8237 / Type A)</name>
    <dbReference type="NCBI Taxonomy" id="195103"/>
    <lineage>
        <taxon>Bacteria</taxon>
        <taxon>Bacillati</taxon>
        <taxon>Bacillota</taxon>
        <taxon>Clostridia</taxon>
        <taxon>Eubacteriales</taxon>
        <taxon>Clostridiaceae</taxon>
        <taxon>Clostridium</taxon>
    </lineage>
</organism>
<dbReference type="PANTHER" id="PTHR24567">
    <property type="entry name" value="CRP FAMILY TRANSCRIPTIONAL REGULATORY PROTEIN"/>
    <property type="match status" value="1"/>
</dbReference>
<evidence type="ECO:0000256" key="1">
    <source>
        <dbReference type="ARBA" id="ARBA00023015"/>
    </source>
</evidence>
<keyword evidence="1" id="KW-0805">Transcription regulation</keyword>
<dbReference type="PRINTS" id="PR00034">
    <property type="entry name" value="HTHCRP"/>
</dbReference>
<dbReference type="GO" id="GO:0003677">
    <property type="term" value="F:DNA binding"/>
    <property type="evidence" value="ECO:0007669"/>
    <property type="project" value="UniProtKB-KW"/>
</dbReference>
<dbReference type="GO" id="GO:0005829">
    <property type="term" value="C:cytosol"/>
    <property type="evidence" value="ECO:0007669"/>
    <property type="project" value="TreeGrafter"/>
</dbReference>
<evidence type="ECO:0000313" key="7">
    <source>
        <dbReference type="Proteomes" id="UP000001823"/>
    </source>
</evidence>
<dbReference type="PROSITE" id="PS50042">
    <property type="entry name" value="CNMP_BINDING_3"/>
    <property type="match status" value="1"/>
</dbReference>
<dbReference type="HOGENOM" id="CLU_075053_3_2_9"/>
<dbReference type="Pfam" id="PF00027">
    <property type="entry name" value="cNMP_binding"/>
    <property type="match status" value="1"/>
</dbReference>
<evidence type="ECO:0000259" key="4">
    <source>
        <dbReference type="PROSITE" id="PS50042"/>
    </source>
</evidence>
<feature type="domain" description="HTH crp-type" evidence="5">
    <location>
        <begin position="155"/>
        <end position="229"/>
    </location>
</feature>
<accession>A0A0H2YR63</accession>
<dbReference type="InterPro" id="IPR012318">
    <property type="entry name" value="HTH_CRP"/>
</dbReference>
<dbReference type="GO" id="GO:0003700">
    <property type="term" value="F:DNA-binding transcription factor activity"/>
    <property type="evidence" value="ECO:0007669"/>
    <property type="project" value="TreeGrafter"/>
</dbReference>
<dbReference type="PROSITE" id="PS51063">
    <property type="entry name" value="HTH_CRP_2"/>
    <property type="match status" value="1"/>
</dbReference>
<dbReference type="Gene3D" id="1.10.10.10">
    <property type="entry name" value="Winged helix-like DNA-binding domain superfamily/Winged helix DNA-binding domain"/>
    <property type="match status" value="1"/>
</dbReference>
<name>A0A0H2YR63_CLOP1</name>
<keyword evidence="2" id="KW-0238">DNA-binding</keyword>
<dbReference type="SMART" id="SM00100">
    <property type="entry name" value="cNMP"/>
    <property type="match status" value="1"/>
</dbReference>
<dbReference type="AlphaFoldDB" id="A0A0H2YR63"/>
<dbReference type="PaxDb" id="195103-CPF_0778"/>
<dbReference type="CDD" id="cd00092">
    <property type="entry name" value="HTH_CRP"/>
    <property type="match status" value="1"/>
</dbReference>
<evidence type="ECO:0000259" key="5">
    <source>
        <dbReference type="PROSITE" id="PS51063"/>
    </source>
</evidence>
<dbReference type="InterPro" id="IPR036388">
    <property type="entry name" value="WH-like_DNA-bd_sf"/>
</dbReference>
<dbReference type="eggNOG" id="COG0664">
    <property type="taxonomic scope" value="Bacteria"/>
</dbReference>
<dbReference type="SUPFAM" id="SSF51206">
    <property type="entry name" value="cAMP-binding domain-like"/>
    <property type="match status" value="1"/>
</dbReference>
<dbReference type="SMART" id="SM00419">
    <property type="entry name" value="HTH_CRP"/>
    <property type="match status" value="1"/>
</dbReference>
<protein>
    <submittedName>
        <fullName evidence="6">Transcriptional regulator, Crp/Fnr family</fullName>
    </submittedName>
</protein>
<dbReference type="Proteomes" id="UP000001823">
    <property type="component" value="Chromosome"/>
</dbReference>